<keyword evidence="1" id="KW-1133">Transmembrane helix</keyword>
<feature type="transmembrane region" description="Helical" evidence="1">
    <location>
        <begin position="555"/>
        <end position="578"/>
    </location>
</feature>
<accession>A0ABZ1HW87</accession>
<name>A0ABZ1HW87_9PSEU</name>
<reference evidence="2 3" key="1">
    <citation type="journal article" date="2015" name="Int. J. Syst. Evol. Microbiol.">
        <title>Amycolatopsis rhabdoformis sp. nov., an actinomycete isolated from a tropical forest soil.</title>
        <authorList>
            <person name="Souza W.R."/>
            <person name="Silva R.E."/>
            <person name="Goodfellow M."/>
            <person name="Busarakam K."/>
            <person name="Figueiro F.S."/>
            <person name="Ferreira D."/>
            <person name="Rodrigues-Filho E."/>
            <person name="Moraes L.A.B."/>
            <person name="Zucchi T.D."/>
        </authorList>
    </citation>
    <scope>NUCLEOTIDE SEQUENCE [LARGE SCALE GENOMIC DNA]</scope>
    <source>
        <strain evidence="2 3">NCIMB 14900</strain>
    </source>
</reference>
<keyword evidence="1" id="KW-0812">Transmembrane</keyword>
<dbReference type="Gene3D" id="2.160.20.80">
    <property type="entry name" value="E3 ubiquitin-protein ligase SopA"/>
    <property type="match status" value="1"/>
</dbReference>
<dbReference type="EMBL" id="CP142149">
    <property type="protein sequence ID" value="WSE26497.1"/>
    <property type="molecule type" value="Genomic_DNA"/>
</dbReference>
<evidence type="ECO:0000313" key="2">
    <source>
        <dbReference type="EMBL" id="WSE26497.1"/>
    </source>
</evidence>
<protein>
    <submittedName>
        <fullName evidence="2">Pentapeptide repeat-containing protein</fullName>
    </submittedName>
</protein>
<organism evidence="2 3">
    <name type="scientific">Amycolatopsis rhabdoformis</name>
    <dbReference type="NCBI Taxonomy" id="1448059"/>
    <lineage>
        <taxon>Bacteria</taxon>
        <taxon>Bacillati</taxon>
        <taxon>Actinomycetota</taxon>
        <taxon>Actinomycetes</taxon>
        <taxon>Pseudonocardiales</taxon>
        <taxon>Pseudonocardiaceae</taxon>
        <taxon>Amycolatopsis</taxon>
    </lineage>
</organism>
<keyword evidence="3" id="KW-1185">Reference proteome</keyword>
<dbReference type="Proteomes" id="UP001330812">
    <property type="component" value="Chromosome"/>
</dbReference>
<feature type="transmembrane region" description="Helical" evidence="1">
    <location>
        <begin position="467"/>
        <end position="488"/>
    </location>
</feature>
<proteinExistence type="predicted"/>
<dbReference type="InterPro" id="IPR001646">
    <property type="entry name" value="5peptide_repeat"/>
</dbReference>
<keyword evidence="1" id="KW-0472">Membrane</keyword>
<evidence type="ECO:0000313" key="3">
    <source>
        <dbReference type="Proteomes" id="UP001330812"/>
    </source>
</evidence>
<evidence type="ECO:0000256" key="1">
    <source>
        <dbReference type="SAM" id="Phobius"/>
    </source>
</evidence>
<sequence length="584" mass="62912">MTILEQPEDQCSGVQVSGLARCLAHLNSAELGSFLRHLSPGAELDVRGTTLDPALLRHLKDALTPSGVRGARTRVGHAQFNGTTFTGEADFRDTTFAEDADFSGATFAVALFARSTFAGNVRFFLTSFTEGAGFVGTTFKQRADFTRATFSQRADFKGTTFTWSGRFTSATFMGDVYFDSMLGAATTFAEDADFSGATFTSAASFCDTAFVQHARFSGATFTNSKRLGPLTAGRLDLRGAQFGGAVVIEAEAGEVSCRGTRFAGGVELRIRRGRVDLADAFLGAVSSLAPSATKSTGCQATDLEYVPAHRPVLTFLSGTDVSELALTDVDLHWCRFAGAHHLDKLRIEGDSPFPRQPRVWWRSSRQVLFDEHLWRARRAPRSGWLASDPRDSPEGRIEQVGPDRLAALYRSLRKALEDGKNEAGAGDFYFGEQEARRRAINTSAVERGVLLTYWLASGYGQRASRAISALIGLVAVVTILLVSFGLAAPGPVSQSTTATRATLGGGQETVTIVDDIPPKLPATGARWAWDRVDTSARIALGAVVFRDTSQKLTTAGTWTVMFARFAGPILLTLAALAVRARVKR</sequence>
<dbReference type="RefSeq" id="WP_326565468.1">
    <property type="nucleotide sequence ID" value="NZ_CP142149.1"/>
</dbReference>
<dbReference type="Pfam" id="PF13576">
    <property type="entry name" value="Pentapeptide_3"/>
    <property type="match status" value="2"/>
</dbReference>
<gene>
    <name evidence="2" type="ORF">VSH64_26845</name>
</gene>